<evidence type="ECO:0000259" key="9">
    <source>
        <dbReference type="Pfam" id="PF13231"/>
    </source>
</evidence>
<sequence>MLKEKSNRLIFIALLIFIAHLSLNTLFRSRAFVNWDGPQFAISTVNYSVQEYFPGLPGHFLYVMAAKFLNFFFNERFLSLVSLSIIFSALISAGLFFIGSRIFSVKTGLLAALFYMSSPLFLFYGTTITPLMMSGFFSLLCGYCFYRVIYGRQYRYLIWGSVSYGILIGIRPQEILFIFPFWLWAFLKADNKTKVLSFSSLSLIFLGWFMPFSYISGGLNELILFFRKEISSGATRLSASVFTMPSLLKANLKYQVYTYAITFGPAVLAFFYYLPQFFCLKNICASRKAQAFIVWIIPSLLFWSVYNFSTPGYIIVSLLPMFILLAEFLVTISRELSDILAVRWKYFSNKSAGIFIFMPIFLAVNLFVYFYDFNPAGKGTDYDSFRAYSDIRKRDTQILEKIRYIKENVPAENSIVVVSSSFFMPLMYYLPQYHVYLFNGVFFKGNNLVRYGHNFERRNFSDFNSKDLIRDKGIRKIVFFDDEFSRWVDTGAGKENIAITDRYSLLVVSPERDAQLIYGYKSIRIRE</sequence>
<evidence type="ECO:0000256" key="8">
    <source>
        <dbReference type="SAM" id="Phobius"/>
    </source>
</evidence>
<evidence type="ECO:0000256" key="7">
    <source>
        <dbReference type="ARBA" id="ARBA00023136"/>
    </source>
</evidence>
<evidence type="ECO:0000256" key="3">
    <source>
        <dbReference type="ARBA" id="ARBA00022676"/>
    </source>
</evidence>
<feature type="transmembrane region" description="Helical" evidence="8">
    <location>
        <begin position="256"/>
        <end position="277"/>
    </location>
</feature>
<feature type="transmembrane region" description="Helical" evidence="8">
    <location>
        <begin position="156"/>
        <end position="183"/>
    </location>
</feature>
<evidence type="ECO:0000256" key="2">
    <source>
        <dbReference type="ARBA" id="ARBA00022475"/>
    </source>
</evidence>
<keyword evidence="2" id="KW-1003">Cell membrane</keyword>
<reference evidence="10 11" key="1">
    <citation type="submission" date="2017-09" db="EMBL/GenBank/DDBJ databases">
        <title>Depth-based differentiation of microbial function through sediment-hosted aquifers and enrichment of novel symbionts in the deep terrestrial subsurface.</title>
        <authorList>
            <person name="Probst A.J."/>
            <person name="Ladd B."/>
            <person name="Jarett J.K."/>
            <person name="Geller-Mcgrath D.E."/>
            <person name="Sieber C.M."/>
            <person name="Emerson J.B."/>
            <person name="Anantharaman K."/>
            <person name="Thomas B.C."/>
            <person name="Malmstrom R."/>
            <person name="Stieglmeier M."/>
            <person name="Klingl A."/>
            <person name="Woyke T."/>
            <person name="Ryan C.M."/>
            <person name="Banfield J.F."/>
        </authorList>
    </citation>
    <scope>NUCLEOTIDE SEQUENCE [LARGE SCALE GENOMIC DNA]</scope>
    <source>
        <strain evidence="10">CG11_big_fil_rev_8_21_14_0_20_42_13</strain>
    </source>
</reference>
<proteinExistence type="predicted"/>
<name>A0A2H0M132_9BACT</name>
<evidence type="ECO:0000256" key="1">
    <source>
        <dbReference type="ARBA" id="ARBA00004651"/>
    </source>
</evidence>
<dbReference type="EMBL" id="PCWA01000030">
    <property type="protein sequence ID" value="PIQ89624.1"/>
    <property type="molecule type" value="Genomic_DNA"/>
</dbReference>
<dbReference type="GO" id="GO:0009103">
    <property type="term" value="P:lipopolysaccharide biosynthetic process"/>
    <property type="evidence" value="ECO:0007669"/>
    <property type="project" value="UniProtKB-ARBA"/>
</dbReference>
<dbReference type="AlphaFoldDB" id="A0A2H0M132"/>
<feature type="domain" description="Glycosyltransferase RgtA/B/C/D-like" evidence="9">
    <location>
        <begin position="71"/>
        <end position="214"/>
    </location>
</feature>
<feature type="transmembrane region" description="Helical" evidence="8">
    <location>
        <begin position="289"/>
        <end position="306"/>
    </location>
</feature>
<evidence type="ECO:0000256" key="4">
    <source>
        <dbReference type="ARBA" id="ARBA00022679"/>
    </source>
</evidence>
<keyword evidence="3" id="KW-0328">Glycosyltransferase</keyword>
<feature type="transmembrane region" description="Helical" evidence="8">
    <location>
        <begin position="352"/>
        <end position="371"/>
    </location>
</feature>
<comment type="caution">
    <text evidence="10">The sequence shown here is derived from an EMBL/GenBank/DDBJ whole genome shotgun (WGS) entry which is preliminary data.</text>
</comment>
<feature type="transmembrane region" description="Helical" evidence="8">
    <location>
        <begin position="80"/>
        <end position="99"/>
    </location>
</feature>
<dbReference type="GO" id="GO:0005886">
    <property type="term" value="C:plasma membrane"/>
    <property type="evidence" value="ECO:0007669"/>
    <property type="project" value="UniProtKB-SubCell"/>
</dbReference>
<evidence type="ECO:0000313" key="10">
    <source>
        <dbReference type="EMBL" id="PIQ89624.1"/>
    </source>
</evidence>
<dbReference type="PANTHER" id="PTHR33908:SF11">
    <property type="entry name" value="MEMBRANE PROTEIN"/>
    <property type="match status" value="1"/>
</dbReference>
<organism evidence="10 11">
    <name type="scientific">Candidatus Ghiorseimicrobium undicola</name>
    <dbReference type="NCBI Taxonomy" id="1974746"/>
    <lineage>
        <taxon>Bacteria</taxon>
        <taxon>Pseudomonadati</taxon>
        <taxon>Candidatus Omnitrophota</taxon>
        <taxon>Candidatus Ghiorseimicrobium</taxon>
    </lineage>
</organism>
<feature type="transmembrane region" description="Helical" evidence="8">
    <location>
        <begin position="195"/>
        <end position="215"/>
    </location>
</feature>
<feature type="transmembrane region" description="Helical" evidence="8">
    <location>
        <begin position="131"/>
        <end position="150"/>
    </location>
</feature>
<dbReference type="Pfam" id="PF13231">
    <property type="entry name" value="PMT_2"/>
    <property type="match status" value="1"/>
</dbReference>
<gene>
    <name evidence="10" type="ORF">COV72_02075</name>
</gene>
<dbReference type="InterPro" id="IPR050297">
    <property type="entry name" value="LipidA_mod_glycosyltrf_83"/>
</dbReference>
<dbReference type="PANTHER" id="PTHR33908">
    <property type="entry name" value="MANNOSYLTRANSFERASE YKCB-RELATED"/>
    <property type="match status" value="1"/>
</dbReference>
<dbReference type="InterPro" id="IPR038731">
    <property type="entry name" value="RgtA/B/C-like"/>
</dbReference>
<comment type="subcellular location">
    <subcellularLocation>
        <location evidence="1">Cell membrane</location>
        <topology evidence="1">Multi-pass membrane protein</topology>
    </subcellularLocation>
</comment>
<keyword evidence="7 8" id="KW-0472">Membrane</keyword>
<protein>
    <recommendedName>
        <fullName evidence="9">Glycosyltransferase RgtA/B/C/D-like domain-containing protein</fullName>
    </recommendedName>
</protein>
<accession>A0A2H0M132</accession>
<keyword evidence="5 8" id="KW-0812">Transmembrane</keyword>
<dbReference type="Proteomes" id="UP000229641">
    <property type="component" value="Unassembled WGS sequence"/>
</dbReference>
<feature type="transmembrane region" description="Helical" evidence="8">
    <location>
        <begin position="312"/>
        <end position="332"/>
    </location>
</feature>
<evidence type="ECO:0000313" key="11">
    <source>
        <dbReference type="Proteomes" id="UP000229641"/>
    </source>
</evidence>
<feature type="transmembrane region" description="Helical" evidence="8">
    <location>
        <begin position="55"/>
        <end position="73"/>
    </location>
</feature>
<dbReference type="GO" id="GO:0016763">
    <property type="term" value="F:pentosyltransferase activity"/>
    <property type="evidence" value="ECO:0007669"/>
    <property type="project" value="TreeGrafter"/>
</dbReference>
<keyword evidence="4" id="KW-0808">Transferase</keyword>
<evidence type="ECO:0000256" key="6">
    <source>
        <dbReference type="ARBA" id="ARBA00022989"/>
    </source>
</evidence>
<keyword evidence="6 8" id="KW-1133">Transmembrane helix</keyword>
<evidence type="ECO:0000256" key="5">
    <source>
        <dbReference type="ARBA" id="ARBA00022692"/>
    </source>
</evidence>